<keyword evidence="1" id="KW-0812">Transmembrane</keyword>
<protein>
    <recommendedName>
        <fullName evidence="6">TadE family protein</fullName>
    </recommendedName>
</protein>
<keyword evidence="1" id="KW-1133">Transmembrane helix</keyword>
<evidence type="ECO:0000313" key="2">
    <source>
        <dbReference type="EMBL" id="GMA26805.1"/>
    </source>
</evidence>
<evidence type="ECO:0008006" key="6">
    <source>
        <dbReference type="Google" id="ProtNLM"/>
    </source>
</evidence>
<name>A0AA37UIU7_9MICO</name>
<sequence length="160" mass="16474">MRPSRRCRDTSSAVGARLRDDRGSASLEFLGAGVVLLVPLIYLVLAVSQIQAGALAVEGAARQAARVLVAAPDVASGRESAELALAFALEDHGLDDVDASLALRCDPEPCLGRGSLVHVTVTAEVPLPLVPPFVQSALPVTVPLEAVASQRVSRFAGAGS</sequence>
<reference evidence="4 5" key="1">
    <citation type="journal article" date="2014" name="Int. J. Syst. Evol. Microbiol.">
        <title>Complete genome sequence of Corynebacterium casei LMG S-19264T (=DSM 44701T), isolated from a smear-ripened cheese.</title>
        <authorList>
            <consortium name="US DOE Joint Genome Institute (JGI-PGF)"/>
            <person name="Walter F."/>
            <person name="Albersmeier A."/>
            <person name="Kalinowski J."/>
            <person name="Ruckert C."/>
        </authorList>
    </citation>
    <scope>NUCLEOTIDE SEQUENCE [LARGE SCALE GENOMIC DNA]</scope>
    <source>
        <strain evidence="4 5">NBRC 112289</strain>
    </source>
</reference>
<dbReference type="Proteomes" id="UP001157160">
    <property type="component" value="Unassembled WGS sequence"/>
</dbReference>
<dbReference type="EMBL" id="BSUL01000001">
    <property type="protein sequence ID" value="GMA26805.1"/>
    <property type="molecule type" value="Genomic_DNA"/>
</dbReference>
<evidence type="ECO:0000313" key="3">
    <source>
        <dbReference type="EMBL" id="GMA29921.1"/>
    </source>
</evidence>
<evidence type="ECO:0000313" key="4">
    <source>
        <dbReference type="EMBL" id="GMA29950.1"/>
    </source>
</evidence>
<organism evidence="4 5">
    <name type="scientific">Arenivirga flava</name>
    <dbReference type="NCBI Taxonomy" id="1930060"/>
    <lineage>
        <taxon>Bacteria</taxon>
        <taxon>Bacillati</taxon>
        <taxon>Actinomycetota</taxon>
        <taxon>Actinomycetes</taxon>
        <taxon>Micrococcales</taxon>
        <taxon>Microbacteriaceae</taxon>
        <taxon>Arenivirga</taxon>
    </lineage>
</organism>
<dbReference type="EMBL" id="BSUL01000001">
    <property type="protein sequence ID" value="GMA29921.1"/>
    <property type="molecule type" value="Genomic_DNA"/>
</dbReference>
<evidence type="ECO:0000313" key="5">
    <source>
        <dbReference type="Proteomes" id="UP001157160"/>
    </source>
</evidence>
<keyword evidence="1" id="KW-0472">Membrane</keyword>
<accession>A0AA37UIU7</accession>
<feature type="transmembrane region" description="Helical" evidence="1">
    <location>
        <begin position="27"/>
        <end position="45"/>
    </location>
</feature>
<dbReference type="EMBL" id="BSUL01000002">
    <property type="protein sequence ID" value="GMA29950.1"/>
    <property type="molecule type" value="Genomic_DNA"/>
</dbReference>
<keyword evidence="5" id="KW-1185">Reference proteome</keyword>
<evidence type="ECO:0000256" key="1">
    <source>
        <dbReference type="SAM" id="Phobius"/>
    </source>
</evidence>
<dbReference type="AlphaFoldDB" id="A0AA37UIU7"/>
<proteinExistence type="predicted"/>
<reference evidence="4" key="2">
    <citation type="submission" date="2023-02" db="EMBL/GenBank/DDBJ databases">
        <authorList>
            <person name="Sun Q."/>
            <person name="Mori K."/>
        </authorList>
    </citation>
    <scope>NUCLEOTIDE SEQUENCE</scope>
    <source>
        <strain evidence="4">NBRC 112289</strain>
    </source>
</reference>
<comment type="caution">
    <text evidence="4">The sequence shown here is derived from an EMBL/GenBank/DDBJ whole genome shotgun (WGS) entry which is preliminary data.</text>
</comment>
<dbReference type="RefSeq" id="WP_284228873.1">
    <property type="nucleotide sequence ID" value="NZ_BSUL01000001.1"/>
</dbReference>
<gene>
    <name evidence="2" type="ORF">GCM10025874_00580</name>
    <name evidence="3" type="ORF">GCM10025874_31740</name>
    <name evidence="4" type="ORF">GCM10025874_32030</name>
</gene>